<keyword evidence="9" id="KW-1185">Reference proteome</keyword>
<dbReference type="OrthoDB" id="9121563at2"/>
<dbReference type="GO" id="GO:0005524">
    <property type="term" value="F:ATP binding"/>
    <property type="evidence" value="ECO:0007669"/>
    <property type="project" value="UniProtKB-KW"/>
</dbReference>
<dbReference type="InterPro" id="IPR036890">
    <property type="entry name" value="HATPase_C_sf"/>
</dbReference>
<dbReference type="Gene3D" id="3.30.565.10">
    <property type="entry name" value="Histidine kinase-like ATPase, C-terminal domain"/>
    <property type="match status" value="1"/>
</dbReference>
<evidence type="ECO:0000313" key="8">
    <source>
        <dbReference type="EMBL" id="QBB70610.1"/>
    </source>
</evidence>
<dbReference type="SMART" id="SM00387">
    <property type="entry name" value="HATPase_c"/>
    <property type="match status" value="1"/>
</dbReference>
<keyword evidence="6" id="KW-0067">ATP-binding</keyword>
<keyword evidence="3" id="KW-0808">Transferase</keyword>
<evidence type="ECO:0000313" key="9">
    <source>
        <dbReference type="Proteomes" id="UP000291562"/>
    </source>
</evidence>
<dbReference type="CDD" id="cd00075">
    <property type="entry name" value="HATPase"/>
    <property type="match status" value="1"/>
</dbReference>
<dbReference type="InterPro" id="IPR005467">
    <property type="entry name" value="His_kinase_dom"/>
</dbReference>
<gene>
    <name evidence="8" type="ORF">ELE36_09665</name>
</gene>
<dbReference type="InterPro" id="IPR050980">
    <property type="entry name" value="2C_sensor_his_kinase"/>
</dbReference>
<proteinExistence type="predicted"/>
<dbReference type="PRINTS" id="PR00344">
    <property type="entry name" value="BCTRLSENSOR"/>
</dbReference>
<dbReference type="SUPFAM" id="SSF55874">
    <property type="entry name" value="ATPase domain of HSP90 chaperone/DNA topoisomerase II/histidine kinase"/>
    <property type="match status" value="1"/>
</dbReference>
<evidence type="ECO:0000256" key="3">
    <source>
        <dbReference type="ARBA" id="ARBA00022679"/>
    </source>
</evidence>
<evidence type="ECO:0000256" key="4">
    <source>
        <dbReference type="ARBA" id="ARBA00022741"/>
    </source>
</evidence>
<feature type="domain" description="Histidine kinase" evidence="7">
    <location>
        <begin position="50"/>
        <end position="258"/>
    </location>
</feature>
<comment type="catalytic activity">
    <reaction evidence="1">
        <text>ATP + protein L-histidine = ADP + protein N-phospho-L-histidine.</text>
        <dbReference type="EC" id="2.7.13.3"/>
    </reaction>
</comment>
<protein>
    <recommendedName>
        <fullName evidence="2">histidine kinase</fullName>
        <ecNumber evidence="2">2.7.13.3</ecNumber>
    </recommendedName>
</protein>
<name>A0A411HJN5_9GAMM</name>
<dbReference type="Pfam" id="PF02518">
    <property type="entry name" value="HATPase_c"/>
    <property type="match status" value="1"/>
</dbReference>
<evidence type="ECO:0000256" key="1">
    <source>
        <dbReference type="ARBA" id="ARBA00000085"/>
    </source>
</evidence>
<reference evidence="8 9" key="1">
    <citation type="submission" date="2019-01" db="EMBL/GenBank/DDBJ databases">
        <title>Pseudolysobacter antarctica gen. nov., sp. nov., isolated from Fildes Peninsula, Antarctica.</title>
        <authorList>
            <person name="Wei Z."/>
            <person name="Peng F."/>
        </authorList>
    </citation>
    <scope>NUCLEOTIDE SEQUENCE [LARGE SCALE GENOMIC DNA]</scope>
    <source>
        <strain evidence="8 9">AQ6-296</strain>
    </source>
</reference>
<dbReference type="EMBL" id="CP035704">
    <property type="protein sequence ID" value="QBB70610.1"/>
    <property type="molecule type" value="Genomic_DNA"/>
</dbReference>
<dbReference type="InterPro" id="IPR003594">
    <property type="entry name" value="HATPase_dom"/>
</dbReference>
<dbReference type="RefSeq" id="WP_129832867.1">
    <property type="nucleotide sequence ID" value="NZ_CP035704.1"/>
</dbReference>
<keyword evidence="5 8" id="KW-0418">Kinase</keyword>
<dbReference type="KEGG" id="xbc:ELE36_09665"/>
<evidence type="ECO:0000259" key="7">
    <source>
        <dbReference type="PROSITE" id="PS50109"/>
    </source>
</evidence>
<dbReference type="PANTHER" id="PTHR44936:SF10">
    <property type="entry name" value="SENSOR PROTEIN RSTB"/>
    <property type="match status" value="1"/>
</dbReference>
<dbReference type="Proteomes" id="UP000291562">
    <property type="component" value="Chromosome"/>
</dbReference>
<accession>A0A411HJN5</accession>
<dbReference type="AlphaFoldDB" id="A0A411HJN5"/>
<dbReference type="GO" id="GO:0004673">
    <property type="term" value="F:protein histidine kinase activity"/>
    <property type="evidence" value="ECO:0007669"/>
    <property type="project" value="UniProtKB-EC"/>
</dbReference>
<dbReference type="PROSITE" id="PS50109">
    <property type="entry name" value="HIS_KIN"/>
    <property type="match status" value="1"/>
</dbReference>
<evidence type="ECO:0000256" key="6">
    <source>
        <dbReference type="ARBA" id="ARBA00022840"/>
    </source>
</evidence>
<evidence type="ECO:0000256" key="2">
    <source>
        <dbReference type="ARBA" id="ARBA00012438"/>
    </source>
</evidence>
<dbReference type="InterPro" id="IPR004358">
    <property type="entry name" value="Sig_transdc_His_kin-like_C"/>
</dbReference>
<dbReference type="PANTHER" id="PTHR44936">
    <property type="entry name" value="SENSOR PROTEIN CREC"/>
    <property type="match status" value="1"/>
</dbReference>
<evidence type="ECO:0000256" key="5">
    <source>
        <dbReference type="ARBA" id="ARBA00022777"/>
    </source>
</evidence>
<sequence>MCIIVHASRADPLIHQWIFLPFLEILMTQDLPNPDLSAQLSHEVRMFAAGLAHAMANVVGSLQMNAELSRMYAKRNDLERAMLPLERLAQDCTRANKVIADLQRLAGSLSNTKVVRMPLVSVVNMALDAARAKVDSSAEPVVDLRSSGEPAEIDANGHLILIELMRNALNSGANTVVVTTQVTSSEANISVEDDGLGIDAETCKRIFEPFFTTRREHGNSGLGLTISKHLSSRLGGSLDMPAIPGKGVKIILTLPRLDAPT</sequence>
<organism evidence="8 9">
    <name type="scientific">Pseudolysobacter antarcticus</name>
    <dbReference type="NCBI Taxonomy" id="2511995"/>
    <lineage>
        <taxon>Bacteria</taxon>
        <taxon>Pseudomonadati</taxon>
        <taxon>Pseudomonadota</taxon>
        <taxon>Gammaproteobacteria</taxon>
        <taxon>Lysobacterales</taxon>
        <taxon>Rhodanobacteraceae</taxon>
        <taxon>Pseudolysobacter</taxon>
    </lineage>
</organism>
<dbReference type="EC" id="2.7.13.3" evidence="2"/>
<keyword evidence="4" id="KW-0547">Nucleotide-binding</keyword>